<dbReference type="EMBL" id="CAJNOK010010736">
    <property type="protein sequence ID" value="CAF1123380.1"/>
    <property type="molecule type" value="Genomic_DNA"/>
</dbReference>
<dbReference type="InterPro" id="IPR013736">
    <property type="entry name" value="Xaa-Pro_dipept_C"/>
</dbReference>
<feature type="domain" description="Xaa-Pro dipeptidyl-peptidase C-terminal" evidence="1">
    <location>
        <begin position="60"/>
        <end position="299"/>
    </location>
</feature>
<dbReference type="InterPro" id="IPR029058">
    <property type="entry name" value="AB_hydrolase_fold"/>
</dbReference>
<dbReference type="Gene3D" id="3.40.50.1820">
    <property type="entry name" value="alpha/beta hydrolase"/>
    <property type="match status" value="1"/>
</dbReference>
<dbReference type="Proteomes" id="UP000663829">
    <property type="component" value="Unassembled WGS sequence"/>
</dbReference>
<keyword evidence="6" id="KW-1185">Reference proteome</keyword>
<dbReference type="SUPFAM" id="SSF49785">
    <property type="entry name" value="Galactose-binding domain-like"/>
    <property type="match status" value="1"/>
</dbReference>
<evidence type="ECO:0000313" key="3">
    <source>
        <dbReference type="EMBL" id="CAF1317838.1"/>
    </source>
</evidence>
<sequence length="437" mass="51074">MGPCFHYCQTDGENSHFGINIYSNARQYSPKIKLVVGPFTHSAPEDNSPGPGFDGKSDMVSWFDYWLKGHDTGILAEPDLTLFIRNGTSAGEYRYYDHWPLNKMKSKRFFMMKNKKLEDTTSSWVMSSDKLEYKPWIGFEAGYWWGSSIDLDQSKYDRDCLVYESDVLQYAIEIIGYVNVSLQVSTTSKLAHWMIRLEDVYNQTAIMVTGGALNGAQRNNRSNPEYFIPNQIYNLTFRLHFTTWTFLPQHQIRLSISNAYFFTHWPTPEPMTTTIYHNPITYIDLPVISHCHSSASPIIPLFTQKSVDPSDEMYLNKLVYKSEPKIYYKTDTDFDTTITYETNTHQTINHIQIQSNLSFNFTCSHIDPSNVTWITQAKHFYRFLSTNRTLELITNMNVYSDNAYFYTNLNRLLTDNSQIKQQQLNYQFFGKQKRQFQ</sequence>
<evidence type="ECO:0000313" key="2">
    <source>
        <dbReference type="EMBL" id="CAF1123380.1"/>
    </source>
</evidence>
<accession>A0A815ENW2</accession>
<dbReference type="EMBL" id="CAJOBA010018338">
    <property type="protein sequence ID" value="CAF3899218.1"/>
    <property type="molecule type" value="Genomic_DNA"/>
</dbReference>
<dbReference type="Proteomes" id="UP000677228">
    <property type="component" value="Unassembled WGS sequence"/>
</dbReference>
<dbReference type="AlphaFoldDB" id="A0A815ENW2"/>
<dbReference type="NCBIfam" id="TIGR00976">
    <property type="entry name" value="CocE_NonD"/>
    <property type="match status" value="1"/>
</dbReference>
<dbReference type="Proteomes" id="UP000682733">
    <property type="component" value="Unassembled WGS sequence"/>
</dbReference>
<gene>
    <name evidence="3" type="ORF">GPM918_LOCUS29323</name>
    <name evidence="2" type="ORF">OVA965_LOCUS20290</name>
    <name evidence="5" type="ORF">SRO942_LOCUS29896</name>
    <name evidence="4" type="ORF">TMI583_LOCUS20622</name>
</gene>
<organism evidence="3 6">
    <name type="scientific">Didymodactylos carnosus</name>
    <dbReference type="NCBI Taxonomy" id="1234261"/>
    <lineage>
        <taxon>Eukaryota</taxon>
        <taxon>Metazoa</taxon>
        <taxon>Spiralia</taxon>
        <taxon>Gnathifera</taxon>
        <taxon>Rotifera</taxon>
        <taxon>Eurotatoria</taxon>
        <taxon>Bdelloidea</taxon>
        <taxon>Philodinida</taxon>
        <taxon>Philodinidae</taxon>
        <taxon>Didymodactylos</taxon>
    </lineage>
</organism>
<dbReference type="InterPro" id="IPR008979">
    <property type="entry name" value="Galactose-bd-like_sf"/>
</dbReference>
<dbReference type="Gene3D" id="2.60.120.260">
    <property type="entry name" value="Galactose-binding domain-like"/>
    <property type="match status" value="1"/>
</dbReference>
<evidence type="ECO:0000259" key="1">
    <source>
        <dbReference type="SMART" id="SM00939"/>
    </source>
</evidence>
<dbReference type="EMBL" id="CAJOBC010046124">
    <property type="protein sequence ID" value="CAF4161256.1"/>
    <property type="molecule type" value="Genomic_DNA"/>
</dbReference>
<dbReference type="Proteomes" id="UP000681722">
    <property type="component" value="Unassembled WGS sequence"/>
</dbReference>
<comment type="caution">
    <text evidence="3">The sequence shown here is derived from an EMBL/GenBank/DDBJ whole genome shotgun (WGS) entry which is preliminary data.</text>
</comment>
<dbReference type="EMBL" id="CAJNOQ010013264">
    <property type="protein sequence ID" value="CAF1317838.1"/>
    <property type="molecule type" value="Genomic_DNA"/>
</dbReference>
<dbReference type="SMART" id="SM00939">
    <property type="entry name" value="PepX_C"/>
    <property type="match status" value="1"/>
</dbReference>
<protein>
    <recommendedName>
        <fullName evidence="1">Xaa-Pro dipeptidyl-peptidase C-terminal domain-containing protein</fullName>
    </recommendedName>
</protein>
<name>A0A815ENW2_9BILA</name>
<evidence type="ECO:0000313" key="5">
    <source>
        <dbReference type="EMBL" id="CAF4161256.1"/>
    </source>
</evidence>
<evidence type="ECO:0000313" key="6">
    <source>
        <dbReference type="Proteomes" id="UP000663829"/>
    </source>
</evidence>
<dbReference type="GO" id="GO:0008239">
    <property type="term" value="F:dipeptidyl-peptidase activity"/>
    <property type="evidence" value="ECO:0007669"/>
    <property type="project" value="InterPro"/>
</dbReference>
<dbReference type="Pfam" id="PF08530">
    <property type="entry name" value="PepX_C"/>
    <property type="match status" value="1"/>
</dbReference>
<dbReference type="InterPro" id="IPR005674">
    <property type="entry name" value="CocE/Ser_esterase"/>
</dbReference>
<reference evidence="3" key="1">
    <citation type="submission" date="2021-02" db="EMBL/GenBank/DDBJ databases">
        <authorList>
            <person name="Nowell W R."/>
        </authorList>
    </citation>
    <scope>NUCLEOTIDE SEQUENCE</scope>
</reference>
<proteinExistence type="predicted"/>
<evidence type="ECO:0000313" key="4">
    <source>
        <dbReference type="EMBL" id="CAF3899218.1"/>
    </source>
</evidence>
<dbReference type="OrthoDB" id="416441at2759"/>